<dbReference type="InterPro" id="IPR008271">
    <property type="entry name" value="Ser/Thr_kinase_AS"/>
</dbReference>
<evidence type="ECO:0000313" key="3">
    <source>
        <dbReference type="Proteomes" id="UP000800200"/>
    </source>
</evidence>
<dbReference type="SUPFAM" id="SSF56112">
    <property type="entry name" value="Protein kinase-like (PK-like)"/>
    <property type="match status" value="1"/>
</dbReference>
<keyword evidence="3" id="KW-1185">Reference proteome</keyword>
<keyword evidence="2" id="KW-0418">Kinase</keyword>
<proteinExistence type="predicted"/>
<dbReference type="InterPro" id="IPR000719">
    <property type="entry name" value="Prot_kinase_dom"/>
</dbReference>
<dbReference type="GO" id="GO:0005524">
    <property type="term" value="F:ATP binding"/>
    <property type="evidence" value="ECO:0007669"/>
    <property type="project" value="InterPro"/>
</dbReference>
<dbReference type="PROSITE" id="PS00108">
    <property type="entry name" value="PROTEIN_KINASE_ST"/>
    <property type="match status" value="1"/>
</dbReference>
<dbReference type="GO" id="GO:0044773">
    <property type="term" value="P:mitotic DNA damage checkpoint signaling"/>
    <property type="evidence" value="ECO:0007669"/>
    <property type="project" value="TreeGrafter"/>
</dbReference>
<dbReference type="Gene3D" id="1.10.510.10">
    <property type="entry name" value="Transferase(Phosphotransferase) domain 1"/>
    <property type="match status" value="1"/>
</dbReference>
<sequence length="294" mass="33492">MNNTHDFIQIREGVDLEISSRNFLPYRQIERLGQGCSASVDKVEDTTTGQVFAHKLFRRYDGRNIPKFKKIIHNEVSIIRRLSSHPHIIRLFATYTCGREFGMILTPVADSGDLANYLQTISDSGNPPTAEQFTTLQRAFGCLASSLAFIHRRTIRHKDIKPQNILIHQGCVIYTDFGIALDASESTTTTGRPEAFTRRYCSPEVANWDKRNRKSDVFSLGCVFLEILAVLEPHLDLENSREVAYYEIINDLRSALNHKRTVSSHWSELVRVCVIMLEPNPGRRISADDLLNEL</sequence>
<protein>
    <submittedName>
        <fullName evidence="2">Kinase-like protein</fullName>
    </submittedName>
</protein>
<dbReference type="AlphaFoldDB" id="A0A6A6DVB5"/>
<name>A0A6A6DVB5_9PEZI</name>
<dbReference type="PROSITE" id="PS50011">
    <property type="entry name" value="PROTEIN_KINASE_DOM"/>
    <property type="match status" value="1"/>
</dbReference>
<feature type="domain" description="Protein kinase" evidence="1">
    <location>
        <begin position="26"/>
        <end position="294"/>
    </location>
</feature>
<dbReference type="GO" id="GO:0005634">
    <property type="term" value="C:nucleus"/>
    <property type="evidence" value="ECO:0007669"/>
    <property type="project" value="TreeGrafter"/>
</dbReference>
<dbReference type="PANTHER" id="PTHR44167">
    <property type="entry name" value="OVARIAN-SPECIFIC SERINE/THREONINE-PROTEIN KINASE LOK-RELATED"/>
    <property type="match status" value="1"/>
</dbReference>
<dbReference type="CDD" id="cd00180">
    <property type="entry name" value="PKc"/>
    <property type="match status" value="1"/>
</dbReference>
<dbReference type="Proteomes" id="UP000800200">
    <property type="component" value="Unassembled WGS sequence"/>
</dbReference>
<accession>A0A6A6DVB5</accession>
<dbReference type="GO" id="GO:0004674">
    <property type="term" value="F:protein serine/threonine kinase activity"/>
    <property type="evidence" value="ECO:0007669"/>
    <property type="project" value="TreeGrafter"/>
</dbReference>
<dbReference type="InterPro" id="IPR011009">
    <property type="entry name" value="Kinase-like_dom_sf"/>
</dbReference>
<gene>
    <name evidence="2" type="ORF">K469DRAFT_587912</name>
</gene>
<reference evidence="2" key="1">
    <citation type="journal article" date="2020" name="Stud. Mycol.">
        <title>101 Dothideomycetes genomes: a test case for predicting lifestyles and emergence of pathogens.</title>
        <authorList>
            <person name="Haridas S."/>
            <person name="Albert R."/>
            <person name="Binder M."/>
            <person name="Bloem J."/>
            <person name="Labutti K."/>
            <person name="Salamov A."/>
            <person name="Andreopoulos B."/>
            <person name="Baker S."/>
            <person name="Barry K."/>
            <person name="Bills G."/>
            <person name="Bluhm B."/>
            <person name="Cannon C."/>
            <person name="Castanera R."/>
            <person name="Culley D."/>
            <person name="Daum C."/>
            <person name="Ezra D."/>
            <person name="Gonzalez J."/>
            <person name="Henrissat B."/>
            <person name="Kuo A."/>
            <person name="Liang C."/>
            <person name="Lipzen A."/>
            <person name="Lutzoni F."/>
            <person name="Magnuson J."/>
            <person name="Mondo S."/>
            <person name="Nolan M."/>
            <person name="Ohm R."/>
            <person name="Pangilinan J."/>
            <person name="Park H.-J."/>
            <person name="Ramirez L."/>
            <person name="Alfaro M."/>
            <person name="Sun H."/>
            <person name="Tritt A."/>
            <person name="Yoshinaga Y."/>
            <person name="Zwiers L.-H."/>
            <person name="Turgeon B."/>
            <person name="Goodwin S."/>
            <person name="Spatafora J."/>
            <person name="Crous P."/>
            <person name="Grigoriev I."/>
        </authorList>
    </citation>
    <scope>NUCLEOTIDE SEQUENCE</scope>
    <source>
        <strain evidence="2">CBS 207.26</strain>
    </source>
</reference>
<dbReference type="SMART" id="SM00220">
    <property type="entry name" value="S_TKc"/>
    <property type="match status" value="1"/>
</dbReference>
<dbReference type="Pfam" id="PF00069">
    <property type="entry name" value="Pkinase"/>
    <property type="match status" value="1"/>
</dbReference>
<dbReference type="EMBL" id="ML994650">
    <property type="protein sequence ID" value="KAF2182118.1"/>
    <property type="molecule type" value="Genomic_DNA"/>
</dbReference>
<feature type="non-terminal residue" evidence="2">
    <location>
        <position position="294"/>
    </location>
</feature>
<keyword evidence="2" id="KW-0808">Transferase</keyword>
<dbReference type="PANTHER" id="PTHR44167:SF30">
    <property type="entry name" value="PHOSPHORYLASE KINASE"/>
    <property type="match status" value="1"/>
</dbReference>
<organism evidence="2 3">
    <name type="scientific">Zopfia rhizophila CBS 207.26</name>
    <dbReference type="NCBI Taxonomy" id="1314779"/>
    <lineage>
        <taxon>Eukaryota</taxon>
        <taxon>Fungi</taxon>
        <taxon>Dikarya</taxon>
        <taxon>Ascomycota</taxon>
        <taxon>Pezizomycotina</taxon>
        <taxon>Dothideomycetes</taxon>
        <taxon>Dothideomycetes incertae sedis</taxon>
        <taxon>Zopfiaceae</taxon>
        <taxon>Zopfia</taxon>
    </lineage>
</organism>
<evidence type="ECO:0000259" key="1">
    <source>
        <dbReference type="PROSITE" id="PS50011"/>
    </source>
</evidence>
<dbReference type="OrthoDB" id="4062651at2759"/>
<evidence type="ECO:0000313" key="2">
    <source>
        <dbReference type="EMBL" id="KAF2182118.1"/>
    </source>
</evidence>